<dbReference type="HOGENOM" id="CLU_036517_0_3_1"/>
<protein>
    <recommendedName>
        <fullName evidence="1">protein-ribulosamine 3-kinase</fullName>
        <ecNumber evidence="1">2.7.1.172</ecNumber>
    </recommendedName>
</protein>
<reference evidence="5" key="2">
    <citation type="submission" date="2015-01" db="EMBL/GenBank/DDBJ databases">
        <title>Evolutionary Origins and Diversification of the Mycorrhizal Mutualists.</title>
        <authorList>
            <consortium name="DOE Joint Genome Institute"/>
            <consortium name="Mycorrhizal Genomics Consortium"/>
            <person name="Kohler A."/>
            <person name="Kuo A."/>
            <person name="Nagy L.G."/>
            <person name="Floudas D."/>
            <person name="Copeland A."/>
            <person name="Barry K.W."/>
            <person name="Cichocki N."/>
            <person name="Veneault-Fourrey C."/>
            <person name="LaButti K."/>
            <person name="Lindquist E.A."/>
            <person name="Lipzen A."/>
            <person name="Lundell T."/>
            <person name="Morin E."/>
            <person name="Murat C."/>
            <person name="Riley R."/>
            <person name="Ohm R."/>
            <person name="Sun H."/>
            <person name="Tunlid A."/>
            <person name="Henrissat B."/>
            <person name="Grigoriev I.V."/>
            <person name="Hibbett D.S."/>
            <person name="Martin F."/>
        </authorList>
    </citation>
    <scope>NUCLEOTIDE SEQUENCE [LARGE SCALE GENOMIC DNA]</scope>
    <source>
        <strain evidence="5">MUT 4182</strain>
    </source>
</reference>
<name>A0A0C3L448_9AGAM</name>
<dbReference type="GO" id="GO:0016301">
    <property type="term" value="F:kinase activity"/>
    <property type="evidence" value="ECO:0007669"/>
    <property type="project" value="UniProtKB-UniRule"/>
</dbReference>
<comment type="similarity">
    <text evidence="3">Belongs to the fructosamine kinase family.</text>
</comment>
<dbReference type="InterPro" id="IPR011009">
    <property type="entry name" value="Kinase-like_dom_sf"/>
</dbReference>
<dbReference type="PIRSF" id="PIRSF006221">
    <property type="entry name" value="Ketosamine-3-kinase"/>
    <property type="match status" value="1"/>
</dbReference>
<keyword evidence="5" id="KW-1185">Reference proteome</keyword>
<gene>
    <name evidence="4" type="ORF">M407DRAFT_232416</name>
</gene>
<organism evidence="4 5">
    <name type="scientific">Tulasnella calospora MUT 4182</name>
    <dbReference type="NCBI Taxonomy" id="1051891"/>
    <lineage>
        <taxon>Eukaryota</taxon>
        <taxon>Fungi</taxon>
        <taxon>Dikarya</taxon>
        <taxon>Basidiomycota</taxon>
        <taxon>Agaricomycotina</taxon>
        <taxon>Agaricomycetes</taxon>
        <taxon>Cantharellales</taxon>
        <taxon>Tulasnellaceae</taxon>
        <taxon>Tulasnella</taxon>
    </lineage>
</organism>
<dbReference type="EC" id="2.7.1.172" evidence="1"/>
<reference evidence="4 5" key="1">
    <citation type="submission" date="2014-04" db="EMBL/GenBank/DDBJ databases">
        <authorList>
            <consortium name="DOE Joint Genome Institute"/>
            <person name="Kuo A."/>
            <person name="Girlanda M."/>
            <person name="Perotto S."/>
            <person name="Kohler A."/>
            <person name="Nagy L.G."/>
            <person name="Floudas D."/>
            <person name="Copeland A."/>
            <person name="Barry K.W."/>
            <person name="Cichocki N."/>
            <person name="Veneault-Fourrey C."/>
            <person name="LaButti K."/>
            <person name="Lindquist E.A."/>
            <person name="Lipzen A."/>
            <person name="Lundell T."/>
            <person name="Morin E."/>
            <person name="Murat C."/>
            <person name="Sun H."/>
            <person name="Tunlid A."/>
            <person name="Henrissat B."/>
            <person name="Grigoriev I.V."/>
            <person name="Hibbett D.S."/>
            <person name="Martin F."/>
            <person name="Nordberg H.P."/>
            <person name="Cantor M.N."/>
            <person name="Hua S.X."/>
        </authorList>
    </citation>
    <scope>NUCLEOTIDE SEQUENCE [LARGE SCALE GENOMIC DNA]</scope>
    <source>
        <strain evidence="4 5">MUT 4182</strain>
    </source>
</reference>
<dbReference type="PANTHER" id="PTHR12149">
    <property type="entry name" value="FRUCTOSAMINE 3 KINASE-RELATED PROTEIN"/>
    <property type="match status" value="1"/>
</dbReference>
<evidence type="ECO:0000256" key="3">
    <source>
        <dbReference type="PIRNR" id="PIRNR006221"/>
    </source>
</evidence>
<dbReference type="SUPFAM" id="SSF56112">
    <property type="entry name" value="Protein kinase-like (PK-like)"/>
    <property type="match status" value="1"/>
</dbReference>
<dbReference type="Gene3D" id="3.90.1200.10">
    <property type="match status" value="1"/>
</dbReference>
<dbReference type="InterPro" id="IPR016477">
    <property type="entry name" value="Fructo-/Ketosamine-3-kinase"/>
</dbReference>
<keyword evidence="3" id="KW-0808">Transferase</keyword>
<dbReference type="AlphaFoldDB" id="A0A0C3L448"/>
<evidence type="ECO:0000256" key="1">
    <source>
        <dbReference type="ARBA" id="ARBA00011961"/>
    </source>
</evidence>
<dbReference type="STRING" id="1051891.A0A0C3L448"/>
<evidence type="ECO:0000313" key="5">
    <source>
        <dbReference type="Proteomes" id="UP000054248"/>
    </source>
</evidence>
<dbReference type="GO" id="GO:0102193">
    <property type="term" value="F:protein-ribulosamine 3-kinase activity"/>
    <property type="evidence" value="ECO:0007669"/>
    <property type="project" value="UniProtKB-EC"/>
</dbReference>
<dbReference type="Pfam" id="PF03881">
    <property type="entry name" value="Fructosamin_kin"/>
    <property type="match status" value="1"/>
</dbReference>
<comment type="catalytic activity">
    <reaction evidence="2">
        <text>N(6)-D-ribulosyl-L-lysyl-[protein] + ATP = N(6)-(3-O-phospho-D-ribulosyl)-L-lysyl-[protein] + ADP + H(+)</text>
        <dbReference type="Rhea" id="RHEA:48432"/>
        <dbReference type="Rhea" id="RHEA-COMP:12103"/>
        <dbReference type="Rhea" id="RHEA-COMP:12104"/>
        <dbReference type="ChEBI" id="CHEBI:15378"/>
        <dbReference type="ChEBI" id="CHEBI:30616"/>
        <dbReference type="ChEBI" id="CHEBI:90418"/>
        <dbReference type="ChEBI" id="CHEBI:90420"/>
        <dbReference type="ChEBI" id="CHEBI:456216"/>
        <dbReference type="EC" id="2.7.1.172"/>
    </reaction>
    <physiologicalReaction direction="left-to-right" evidence="2">
        <dbReference type="Rhea" id="RHEA:48433"/>
    </physiologicalReaction>
</comment>
<dbReference type="OrthoDB" id="5772781at2759"/>
<proteinExistence type="inferred from homology"/>
<evidence type="ECO:0000313" key="4">
    <source>
        <dbReference type="EMBL" id="KIO16397.1"/>
    </source>
</evidence>
<keyword evidence="3" id="KW-0418">Kinase</keyword>
<evidence type="ECO:0000256" key="2">
    <source>
        <dbReference type="ARBA" id="ARBA00048655"/>
    </source>
</evidence>
<accession>A0A0C3L448</accession>
<dbReference type="Proteomes" id="UP000054248">
    <property type="component" value="Unassembled WGS sequence"/>
</dbReference>
<dbReference type="EMBL" id="KN823579">
    <property type="protein sequence ID" value="KIO16397.1"/>
    <property type="molecule type" value="Genomic_DNA"/>
</dbReference>
<sequence length="306" mass="34110">MSGIAPSVLNALEALDPDARYSQVGGPKVQSSKGEIFYVKTGHSRNYDQWRGEAESLKAMYAAAPGICPRLIAFGEDAESKQRPYMISEYKQFTSLSSTSGKVLAKRMALELHEPKNSEAGAKGRFGFEWPTYCGVTRLENGWFDTWEEAYASLIRTLLDGLRQEGPTYSEICNLGDQVVTKVIPFLLNPARLKDVQPVILHGDLWSGNAGSLASGEPIIFDPASYYGHNEADLAIARIFGGFGVPFFAEYHNHRPKSPPVEEYDERVALYELFHYLNHTLFFGTSYASPSSSRMRRLLKFVEGKT</sequence>
<dbReference type="PANTHER" id="PTHR12149:SF8">
    <property type="entry name" value="PROTEIN-RIBULOSAMINE 3-KINASE"/>
    <property type="match status" value="1"/>
</dbReference>